<dbReference type="InterPro" id="IPR006143">
    <property type="entry name" value="RND_pump_MFP"/>
</dbReference>
<dbReference type="GO" id="GO:1990281">
    <property type="term" value="C:efflux pump complex"/>
    <property type="evidence" value="ECO:0007669"/>
    <property type="project" value="TreeGrafter"/>
</dbReference>
<dbReference type="PANTHER" id="PTHR30469:SF12">
    <property type="entry name" value="MULTIDRUG RESISTANCE PROTEIN MDTA"/>
    <property type="match status" value="1"/>
</dbReference>
<dbReference type="Pfam" id="PF25967">
    <property type="entry name" value="RND-MFP_C"/>
    <property type="match status" value="1"/>
</dbReference>
<dbReference type="GO" id="GO:0015562">
    <property type="term" value="F:efflux transmembrane transporter activity"/>
    <property type="evidence" value="ECO:0007669"/>
    <property type="project" value="TreeGrafter"/>
</dbReference>
<dbReference type="Gene3D" id="2.40.420.20">
    <property type="match status" value="1"/>
</dbReference>
<dbReference type="Pfam" id="PF25917">
    <property type="entry name" value="BSH_RND"/>
    <property type="match status" value="1"/>
</dbReference>
<organism evidence="8 9">
    <name type="scientific">Pseudidiomarina planktonica</name>
    <dbReference type="NCBI Taxonomy" id="1323738"/>
    <lineage>
        <taxon>Bacteria</taxon>
        <taxon>Pseudomonadati</taxon>
        <taxon>Pseudomonadota</taxon>
        <taxon>Gammaproteobacteria</taxon>
        <taxon>Alteromonadales</taxon>
        <taxon>Idiomarinaceae</taxon>
        <taxon>Pseudidiomarina</taxon>
    </lineage>
</organism>
<dbReference type="PANTHER" id="PTHR30469">
    <property type="entry name" value="MULTIDRUG RESISTANCE PROTEIN MDTA"/>
    <property type="match status" value="1"/>
</dbReference>
<dbReference type="Gene3D" id="2.40.50.100">
    <property type="match status" value="1"/>
</dbReference>
<comment type="similarity">
    <text evidence="2">Belongs to the membrane fusion protein (MFP) (TC 8.A.1) family.</text>
</comment>
<name>A0A1Y6EVB6_9GAMM</name>
<feature type="coiled-coil region" evidence="4">
    <location>
        <begin position="107"/>
        <end position="183"/>
    </location>
</feature>
<feature type="region of interest" description="Disordered" evidence="5">
    <location>
        <begin position="381"/>
        <end position="403"/>
    </location>
</feature>
<dbReference type="RefSeq" id="WP_086434620.1">
    <property type="nucleotide sequence ID" value="NZ_FXWH01000001.1"/>
</dbReference>
<dbReference type="SUPFAM" id="SSF111369">
    <property type="entry name" value="HlyD-like secretion proteins"/>
    <property type="match status" value="1"/>
</dbReference>
<keyword evidence="4" id="KW-0175">Coiled coil</keyword>
<evidence type="ECO:0000256" key="3">
    <source>
        <dbReference type="ARBA" id="ARBA00022448"/>
    </source>
</evidence>
<proteinExistence type="inferred from homology"/>
<dbReference type="AlphaFoldDB" id="A0A1Y6EVB6"/>
<evidence type="ECO:0000259" key="6">
    <source>
        <dbReference type="Pfam" id="PF25917"/>
    </source>
</evidence>
<evidence type="ECO:0000313" key="8">
    <source>
        <dbReference type="EMBL" id="SMQ66665.1"/>
    </source>
</evidence>
<feature type="domain" description="Multidrug resistance protein MdtA-like C-terminal permuted SH3" evidence="7">
    <location>
        <begin position="314"/>
        <end position="367"/>
    </location>
</feature>
<evidence type="ECO:0000313" key="9">
    <source>
        <dbReference type="Proteomes" id="UP000194450"/>
    </source>
</evidence>
<evidence type="ECO:0000256" key="5">
    <source>
        <dbReference type="SAM" id="MobiDB-lite"/>
    </source>
</evidence>
<reference evidence="9" key="1">
    <citation type="submission" date="2017-04" db="EMBL/GenBank/DDBJ databases">
        <authorList>
            <person name="Varghese N."/>
            <person name="Submissions S."/>
        </authorList>
    </citation>
    <scope>NUCLEOTIDE SEQUENCE [LARGE SCALE GENOMIC DNA]</scope>
</reference>
<dbReference type="Gene3D" id="1.10.287.470">
    <property type="entry name" value="Helix hairpin bin"/>
    <property type="match status" value="1"/>
</dbReference>
<dbReference type="Proteomes" id="UP000194450">
    <property type="component" value="Unassembled WGS sequence"/>
</dbReference>
<protein>
    <submittedName>
        <fullName evidence="8">RND family efflux transporter, MFP subunit</fullName>
    </submittedName>
</protein>
<dbReference type="Gene3D" id="2.40.30.170">
    <property type="match status" value="1"/>
</dbReference>
<evidence type="ECO:0000256" key="1">
    <source>
        <dbReference type="ARBA" id="ARBA00004196"/>
    </source>
</evidence>
<keyword evidence="3" id="KW-0813">Transport</keyword>
<dbReference type="EMBL" id="FXWH01000001">
    <property type="protein sequence ID" value="SMQ66665.1"/>
    <property type="molecule type" value="Genomic_DNA"/>
</dbReference>
<sequence>MAIKKRAFLPPLIILFAIIVAVVLGATKAPPEQNKDERPAVLVDTMEVAPQDIRFQVASQGTVEPRHQTSLVAEVGGRVMELADNFVAGGFFEEGDMLVQIDQSDYRVMVQEARANLAQARAALEEELARAQVAKEEWASIEQGNIPSLGLREPQVASAVATVESAEARLQKAERDLQRTTIRAPFDGLLRSRSVDVGQYIGVGSQVAMILGTEVAEIRLPLSDRDLAYLDLPIQGAELTAEPDVKFVSDIAGQQTEWFGKLVRSEGILDANSRVIYGVVQVRDPYNQEGQTHSVPLRFGRFVQAAVAGNEATNVFVLPRYALTSKGTVWVVDDERKIHEVKVNVRRTDANDVFVSDGLKRGDKVMLTQLANPLPGMKVRLEGDPLPATEEPEASSDETLIGN</sequence>
<keyword evidence="9" id="KW-1185">Reference proteome</keyword>
<evidence type="ECO:0000256" key="2">
    <source>
        <dbReference type="ARBA" id="ARBA00009477"/>
    </source>
</evidence>
<evidence type="ECO:0000256" key="4">
    <source>
        <dbReference type="SAM" id="Coils"/>
    </source>
</evidence>
<accession>A0A1Y6EVB6</accession>
<gene>
    <name evidence="8" type="ORF">SAMN06297229_1568</name>
</gene>
<dbReference type="NCBIfam" id="TIGR01730">
    <property type="entry name" value="RND_mfp"/>
    <property type="match status" value="1"/>
</dbReference>
<dbReference type="InterPro" id="IPR058625">
    <property type="entry name" value="MdtA-like_BSH"/>
</dbReference>
<dbReference type="OrthoDB" id="5730196at2"/>
<feature type="domain" description="Multidrug resistance protein MdtA-like barrel-sandwich hybrid" evidence="6">
    <location>
        <begin position="70"/>
        <end position="211"/>
    </location>
</feature>
<evidence type="ECO:0000259" key="7">
    <source>
        <dbReference type="Pfam" id="PF25967"/>
    </source>
</evidence>
<dbReference type="InterPro" id="IPR058627">
    <property type="entry name" value="MdtA-like_C"/>
</dbReference>
<comment type="subcellular location">
    <subcellularLocation>
        <location evidence="1">Cell envelope</location>
    </subcellularLocation>
</comment>